<dbReference type="InterPro" id="IPR017970">
    <property type="entry name" value="Homeobox_CS"/>
</dbReference>
<feature type="DNA-binding region" description="Homeobox" evidence="9">
    <location>
        <begin position="457"/>
        <end position="516"/>
    </location>
</feature>
<dbReference type="PROSITE" id="PS50071">
    <property type="entry name" value="HOMEOBOX_2"/>
    <property type="match status" value="2"/>
</dbReference>
<dbReference type="InterPro" id="IPR001781">
    <property type="entry name" value="Znf_LIM"/>
</dbReference>
<sequence>MLEFYANMNGGLMQEGMQPPITCTARTELSASIKREKIVEICEGCGQKIQDRYLMRVGELSWHEHCLSCCVCGCPLAHTCYTRNAKLYCKPDYDRLFGVKCTRCGDRLLPQEMVMRAQQYVFHIQCFVCVMCCQPLQKGEQYVIRAGQIFCRQDFEKEMYLMQHAEDEMILDDSERPRDGRRGPKRPRTILTSAQRRQFKASFEVSPKPCRKVREALAKDTGLSVRVVQVWFQNQRAKMKKIQRKAKQEGEKNNDKDKDKDEKSIKQESPSSEHGNYLGLDGSYSASSQPLNPNLPYSPDELSASIKREKIVEICEGCGQKIQDRYLMRVGELSWHEHCLSCCVCGCPLAHTCYTRNAKLYCKPDYDRLFGVKCTRCGDRLLPQEMVMRAQQYVFHIQCFVCVMCCQPLQKGEQYVIRAGQIFCRQDFEKEMYLMQHAEDEMILDDSERPRDGRRGPKRPRTILTSAQRRQFKASFEVSPKPCRKVREALAKDTGLSVRVVQVWFQNQRAKMKKIQRKAKQEGEKNNDKDKDKDEKSIKQESPSSEHGNYLGLDGSYSASSQPLNPNLPYSPDDYPAHSGDSFCSSDISLDGSNFDQLDEGASDTMSLQNLEVQHHSHQHPGHSAHEPLNLGTGSVVNPIDKLYLMQNSYFSTDH</sequence>
<dbReference type="FunFam" id="2.10.110.10:FF:000006">
    <property type="entry name" value="LIM homeobox transcription factor 1-beta"/>
    <property type="match status" value="2"/>
</dbReference>
<comment type="subcellular location">
    <subcellularLocation>
        <location evidence="1 9 11">Nucleus</location>
    </subcellularLocation>
</comment>
<dbReference type="Gene3D" id="1.10.10.60">
    <property type="entry name" value="Homeodomain-like"/>
    <property type="match status" value="2"/>
</dbReference>
<evidence type="ECO:0000259" key="14">
    <source>
        <dbReference type="PROSITE" id="PS50071"/>
    </source>
</evidence>
<evidence type="ECO:0008006" key="16">
    <source>
        <dbReference type="Google" id="ProtNLM"/>
    </source>
</evidence>
<dbReference type="CDD" id="cd09371">
    <property type="entry name" value="LIM1_Lmx1b"/>
    <property type="match status" value="2"/>
</dbReference>
<evidence type="ECO:0000259" key="13">
    <source>
        <dbReference type="PROSITE" id="PS50023"/>
    </source>
</evidence>
<dbReference type="PROSITE" id="PS50023">
    <property type="entry name" value="LIM_DOMAIN_2"/>
    <property type="match status" value="4"/>
</dbReference>
<dbReference type="PROSITE" id="PS00478">
    <property type="entry name" value="LIM_DOMAIN_1"/>
    <property type="match status" value="3"/>
</dbReference>
<dbReference type="Pfam" id="PF00412">
    <property type="entry name" value="LIM"/>
    <property type="match status" value="4"/>
</dbReference>
<dbReference type="SUPFAM" id="SSF57716">
    <property type="entry name" value="Glucocorticoid receptor-like (DNA-binding domain)"/>
    <property type="match status" value="4"/>
</dbReference>
<feature type="compositionally biased region" description="Basic and acidic residues" evidence="12">
    <location>
        <begin position="519"/>
        <end position="539"/>
    </location>
</feature>
<dbReference type="AlphaFoldDB" id="A0A2A4K392"/>
<feature type="domain" description="LIM zinc-binding" evidence="13">
    <location>
        <begin position="313"/>
        <end position="372"/>
    </location>
</feature>
<evidence type="ECO:0000256" key="9">
    <source>
        <dbReference type="PROSITE-ProRule" id="PRU00108"/>
    </source>
</evidence>
<accession>A0A2A4K392</accession>
<keyword evidence="8 9" id="KW-0539">Nucleus</keyword>
<evidence type="ECO:0000256" key="7">
    <source>
        <dbReference type="ARBA" id="ARBA00023155"/>
    </source>
</evidence>
<organism evidence="15">
    <name type="scientific">Heliothis virescens</name>
    <name type="common">Tobacco budworm moth</name>
    <dbReference type="NCBI Taxonomy" id="7102"/>
    <lineage>
        <taxon>Eukaryota</taxon>
        <taxon>Metazoa</taxon>
        <taxon>Ecdysozoa</taxon>
        <taxon>Arthropoda</taxon>
        <taxon>Hexapoda</taxon>
        <taxon>Insecta</taxon>
        <taxon>Pterygota</taxon>
        <taxon>Neoptera</taxon>
        <taxon>Endopterygota</taxon>
        <taxon>Lepidoptera</taxon>
        <taxon>Glossata</taxon>
        <taxon>Ditrysia</taxon>
        <taxon>Noctuoidea</taxon>
        <taxon>Noctuidae</taxon>
        <taxon>Heliothinae</taxon>
        <taxon>Heliothis</taxon>
    </lineage>
</organism>
<keyword evidence="2 10" id="KW-0479">Metal-binding</keyword>
<evidence type="ECO:0000256" key="3">
    <source>
        <dbReference type="ARBA" id="ARBA00022737"/>
    </source>
</evidence>
<feature type="domain" description="LIM zinc-binding" evidence="13">
    <location>
        <begin position="40"/>
        <end position="99"/>
    </location>
</feature>
<dbReference type="SMART" id="SM00132">
    <property type="entry name" value="LIM"/>
    <property type="match status" value="4"/>
</dbReference>
<keyword evidence="4 10" id="KW-0862">Zinc</keyword>
<protein>
    <recommendedName>
        <fullName evidence="16">LIM homeobox transcription factor 1-beta</fullName>
    </recommendedName>
</protein>
<evidence type="ECO:0000256" key="4">
    <source>
        <dbReference type="ARBA" id="ARBA00022833"/>
    </source>
</evidence>
<feature type="DNA-binding region" description="Homeobox" evidence="9">
    <location>
        <begin position="184"/>
        <end position="243"/>
    </location>
</feature>
<dbReference type="CDD" id="cd00086">
    <property type="entry name" value="homeodomain"/>
    <property type="match status" value="2"/>
</dbReference>
<dbReference type="EMBL" id="NWSH01000237">
    <property type="protein sequence ID" value="PCG78122.1"/>
    <property type="molecule type" value="Genomic_DNA"/>
</dbReference>
<feature type="compositionally biased region" description="Basic and acidic residues" evidence="12">
    <location>
        <begin position="444"/>
        <end position="455"/>
    </location>
</feature>
<keyword evidence="6 9" id="KW-0238">DNA-binding</keyword>
<dbReference type="GO" id="GO:0030182">
    <property type="term" value="P:neuron differentiation"/>
    <property type="evidence" value="ECO:0007669"/>
    <property type="project" value="TreeGrafter"/>
</dbReference>
<dbReference type="GO" id="GO:0000977">
    <property type="term" value="F:RNA polymerase II transcription regulatory region sequence-specific DNA binding"/>
    <property type="evidence" value="ECO:0007669"/>
    <property type="project" value="TreeGrafter"/>
</dbReference>
<keyword evidence="7 9" id="KW-0371">Homeobox</keyword>
<feature type="domain" description="LIM zinc-binding" evidence="13">
    <location>
        <begin position="373"/>
        <end position="434"/>
    </location>
</feature>
<keyword evidence="5 10" id="KW-0440">LIM domain</keyword>
<proteinExistence type="predicted"/>
<gene>
    <name evidence="15" type="ORF">B5V51_5212</name>
</gene>
<evidence type="ECO:0000256" key="11">
    <source>
        <dbReference type="RuleBase" id="RU000682"/>
    </source>
</evidence>
<dbReference type="FunFam" id="1.10.10.60:FF:000227">
    <property type="entry name" value="LIM homeobox transcription factor"/>
    <property type="match status" value="2"/>
</dbReference>
<dbReference type="FunFam" id="2.10.110.10:FF:000103">
    <property type="entry name" value="LIM homeobox transcription factor 1-beta"/>
    <property type="match status" value="2"/>
</dbReference>
<feature type="domain" description="LIM zinc-binding" evidence="13">
    <location>
        <begin position="100"/>
        <end position="161"/>
    </location>
</feature>
<feature type="region of interest" description="Disordered" evidence="12">
    <location>
        <begin position="241"/>
        <end position="279"/>
    </location>
</feature>
<keyword evidence="3" id="KW-0677">Repeat</keyword>
<evidence type="ECO:0000256" key="5">
    <source>
        <dbReference type="ARBA" id="ARBA00023038"/>
    </source>
</evidence>
<dbReference type="GO" id="GO:0046872">
    <property type="term" value="F:metal ion binding"/>
    <property type="evidence" value="ECO:0007669"/>
    <property type="project" value="UniProtKB-KW"/>
</dbReference>
<feature type="compositionally biased region" description="Basic and acidic residues" evidence="12">
    <location>
        <begin position="246"/>
        <end position="266"/>
    </location>
</feature>
<dbReference type="InterPro" id="IPR009057">
    <property type="entry name" value="Homeodomain-like_sf"/>
</dbReference>
<dbReference type="GO" id="GO:0000981">
    <property type="term" value="F:DNA-binding transcription factor activity, RNA polymerase II-specific"/>
    <property type="evidence" value="ECO:0007669"/>
    <property type="project" value="InterPro"/>
</dbReference>
<evidence type="ECO:0000256" key="2">
    <source>
        <dbReference type="ARBA" id="ARBA00022723"/>
    </source>
</evidence>
<dbReference type="PANTHER" id="PTHR24208">
    <property type="entry name" value="LIM/HOMEOBOX PROTEIN LHX"/>
    <property type="match status" value="1"/>
</dbReference>
<dbReference type="Pfam" id="PF00046">
    <property type="entry name" value="Homeodomain"/>
    <property type="match status" value="2"/>
</dbReference>
<dbReference type="Gene3D" id="2.10.110.10">
    <property type="entry name" value="Cysteine Rich Protein"/>
    <property type="match status" value="4"/>
</dbReference>
<reference evidence="15" key="1">
    <citation type="submission" date="2017-09" db="EMBL/GenBank/DDBJ databases">
        <title>Contemporary evolution of a Lepidopteran species, Heliothis virescens, in response to modern agricultural practices.</title>
        <authorList>
            <person name="Fritz M.L."/>
            <person name="Deyonke A.M."/>
            <person name="Papanicolaou A."/>
            <person name="Micinski S."/>
            <person name="Westbrook J."/>
            <person name="Gould F."/>
        </authorList>
    </citation>
    <scope>NUCLEOTIDE SEQUENCE [LARGE SCALE GENOMIC DNA]</scope>
    <source>
        <strain evidence="15">HvINT-</strain>
        <tissue evidence="15">Whole body</tissue>
    </source>
</reference>
<dbReference type="PANTHER" id="PTHR24208:SF166">
    <property type="entry name" value="LIM HOMEOBOX TRANSCRIPTION FACTOR 1 ALPHA, ISOFORM B"/>
    <property type="match status" value="1"/>
</dbReference>
<evidence type="ECO:0000256" key="10">
    <source>
        <dbReference type="PROSITE-ProRule" id="PRU00125"/>
    </source>
</evidence>
<dbReference type="SMART" id="SM00389">
    <property type="entry name" value="HOX"/>
    <property type="match status" value="2"/>
</dbReference>
<dbReference type="PROSITE" id="PS00027">
    <property type="entry name" value="HOMEOBOX_1"/>
    <property type="match status" value="2"/>
</dbReference>
<dbReference type="GO" id="GO:0005634">
    <property type="term" value="C:nucleus"/>
    <property type="evidence" value="ECO:0007669"/>
    <property type="project" value="UniProtKB-SubCell"/>
</dbReference>
<name>A0A2A4K392_HELVI</name>
<feature type="region of interest" description="Disordered" evidence="12">
    <location>
        <begin position="514"/>
        <end position="583"/>
    </location>
</feature>
<dbReference type="STRING" id="7102.A0A2A4K392"/>
<dbReference type="InterPro" id="IPR050453">
    <property type="entry name" value="LIM_Homeobox_TF"/>
</dbReference>
<evidence type="ECO:0000256" key="8">
    <source>
        <dbReference type="ARBA" id="ARBA00023242"/>
    </source>
</evidence>
<feature type="domain" description="Homeobox" evidence="14">
    <location>
        <begin position="182"/>
        <end position="242"/>
    </location>
</feature>
<evidence type="ECO:0000256" key="6">
    <source>
        <dbReference type="ARBA" id="ARBA00023125"/>
    </source>
</evidence>
<dbReference type="SUPFAM" id="SSF46689">
    <property type="entry name" value="Homeodomain-like"/>
    <property type="match status" value="2"/>
</dbReference>
<evidence type="ECO:0000313" key="15">
    <source>
        <dbReference type="EMBL" id="PCG78122.1"/>
    </source>
</evidence>
<feature type="domain" description="Homeobox" evidence="14">
    <location>
        <begin position="455"/>
        <end position="515"/>
    </location>
</feature>
<dbReference type="InterPro" id="IPR001356">
    <property type="entry name" value="HD"/>
</dbReference>
<evidence type="ECO:0000256" key="12">
    <source>
        <dbReference type="SAM" id="MobiDB-lite"/>
    </source>
</evidence>
<feature type="region of interest" description="Disordered" evidence="12">
    <location>
        <begin position="444"/>
        <end position="466"/>
    </location>
</feature>
<comment type="caution">
    <text evidence="15">The sequence shown here is derived from an EMBL/GenBank/DDBJ whole genome shotgun (WGS) entry which is preliminary data.</text>
</comment>
<evidence type="ECO:0000256" key="1">
    <source>
        <dbReference type="ARBA" id="ARBA00004123"/>
    </source>
</evidence>